<dbReference type="InterPro" id="IPR016715">
    <property type="entry name" value="PAF_acetylhydro_eukaryote"/>
</dbReference>
<evidence type="ECO:0000256" key="3">
    <source>
        <dbReference type="ARBA" id="ARBA00023098"/>
    </source>
</evidence>
<dbReference type="SUPFAM" id="SSF53474">
    <property type="entry name" value="alpha/beta-Hydrolases"/>
    <property type="match status" value="1"/>
</dbReference>
<dbReference type="Pfam" id="PF03403">
    <property type="entry name" value="PAF-AH_p_II"/>
    <property type="match status" value="1"/>
</dbReference>
<evidence type="ECO:0000256" key="4">
    <source>
        <dbReference type="PIRNR" id="PIRNR018169"/>
    </source>
</evidence>
<evidence type="ECO:0000313" key="6">
    <source>
        <dbReference type="EMBL" id="RPB04416.1"/>
    </source>
</evidence>
<proteinExistence type="inferred from homology"/>
<sequence>MSFLSRLNIIPQFPTYPGPYDVGSFELEIPASSLEPASKASPPDANVETVQFRFFYPAEKSDSANTTGWFGNTAKKPIRWLPEPYQREYLSGYARFLGVSSGFAEIVSYLPRALYYISLPATANAPLLGEKSQEFRFPTMVFSHGLGGTRLAYSHICGSIASYGVIVVVPEHRDGSGPVSFVKVPTKKTAHVSGGKPEAGEPGINESSAKAEAKEANGRVQVDYRTYPHQVSEETENGRNKQLELRLWELNLIYSALSKIDVGKVPEDTIMSGDEEEIKEGTIGPEAKKLLSTFKGKLDVKEPGKLIWAGHSFGAATMIQFLKSIYYPPPKNSSIKPLFTPDTSLPSNSLDALSLDKQITATSPLLLLDPWCLPLLGKRTSHLFKQPLPQISNNPSRVLVNMSEEFFRWKENLRGVKRILSPNPGQKRGTPHHEIFEKWDEAEAEDIGGTAAQNEMSKYFHPDNDLLSPTLPSAVESASAPDQGGQIIPPTATPSPTPEKQHGRHHVAKNGEPRFYYVKKSAHLSQSDFGILFPVVVRRAENPQRILDLNVRATIQWLREAGYSDRLAKTENFEELVHGLRLNGDDDKDQDKEEAKNKNKEGDWRIWEEGDAGVEGWERIDLEETDIPDDVKT</sequence>
<dbReference type="Gene3D" id="3.40.50.1820">
    <property type="entry name" value="alpha/beta hydrolase"/>
    <property type="match status" value="1"/>
</dbReference>
<gene>
    <name evidence="6" type="ORF">L873DRAFT_1758903</name>
</gene>
<keyword evidence="2 4" id="KW-0442">Lipid degradation</keyword>
<evidence type="ECO:0000256" key="2">
    <source>
        <dbReference type="ARBA" id="ARBA00022963"/>
    </source>
</evidence>
<keyword evidence="7" id="KW-1185">Reference proteome</keyword>
<dbReference type="Proteomes" id="UP000276215">
    <property type="component" value="Unassembled WGS sequence"/>
</dbReference>
<protein>
    <recommendedName>
        <fullName evidence="4">Putative phospholipase</fullName>
        <ecNumber evidence="4">3.1.1.47</ecNumber>
    </recommendedName>
</protein>
<feature type="region of interest" description="Disordered" evidence="5">
    <location>
        <begin position="190"/>
        <end position="212"/>
    </location>
</feature>
<dbReference type="OrthoDB" id="2363873at2759"/>
<dbReference type="EMBL" id="ML120358">
    <property type="protein sequence ID" value="RPB04416.1"/>
    <property type="molecule type" value="Genomic_DNA"/>
</dbReference>
<feature type="region of interest" description="Disordered" evidence="5">
    <location>
        <begin position="470"/>
        <end position="506"/>
    </location>
</feature>
<dbReference type="PIRSF" id="PIRSF018169">
    <property type="entry name" value="PAF_acetylhydrolase"/>
    <property type="match status" value="1"/>
</dbReference>
<dbReference type="PANTHER" id="PTHR10272">
    <property type="entry name" value="PLATELET-ACTIVATING FACTOR ACETYLHYDROLASE"/>
    <property type="match status" value="1"/>
</dbReference>
<evidence type="ECO:0000313" key="7">
    <source>
        <dbReference type="Proteomes" id="UP000276215"/>
    </source>
</evidence>
<evidence type="ECO:0000256" key="5">
    <source>
        <dbReference type="SAM" id="MobiDB-lite"/>
    </source>
</evidence>
<organism evidence="6 7">
    <name type="scientific">Choiromyces venosus 120613-1</name>
    <dbReference type="NCBI Taxonomy" id="1336337"/>
    <lineage>
        <taxon>Eukaryota</taxon>
        <taxon>Fungi</taxon>
        <taxon>Dikarya</taxon>
        <taxon>Ascomycota</taxon>
        <taxon>Pezizomycotina</taxon>
        <taxon>Pezizomycetes</taxon>
        <taxon>Pezizales</taxon>
        <taxon>Tuberaceae</taxon>
        <taxon>Choiromyces</taxon>
    </lineage>
</organism>
<comment type="similarity">
    <text evidence="4">Belongs to the serine esterase family.</text>
</comment>
<accession>A0A3N4K1D0</accession>
<dbReference type="AlphaFoldDB" id="A0A3N4K1D0"/>
<evidence type="ECO:0000256" key="1">
    <source>
        <dbReference type="ARBA" id="ARBA00022801"/>
    </source>
</evidence>
<name>A0A3N4K1D0_9PEZI</name>
<reference evidence="6 7" key="1">
    <citation type="journal article" date="2018" name="Nat. Ecol. Evol.">
        <title>Pezizomycetes genomes reveal the molecular basis of ectomycorrhizal truffle lifestyle.</title>
        <authorList>
            <person name="Murat C."/>
            <person name="Payen T."/>
            <person name="Noel B."/>
            <person name="Kuo A."/>
            <person name="Morin E."/>
            <person name="Chen J."/>
            <person name="Kohler A."/>
            <person name="Krizsan K."/>
            <person name="Balestrini R."/>
            <person name="Da Silva C."/>
            <person name="Montanini B."/>
            <person name="Hainaut M."/>
            <person name="Levati E."/>
            <person name="Barry K.W."/>
            <person name="Belfiori B."/>
            <person name="Cichocki N."/>
            <person name="Clum A."/>
            <person name="Dockter R.B."/>
            <person name="Fauchery L."/>
            <person name="Guy J."/>
            <person name="Iotti M."/>
            <person name="Le Tacon F."/>
            <person name="Lindquist E.A."/>
            <person name="Lipzen A."/>
            <person name="Malagnac F."/>
            <person name="Mello A."/>
            <person name="Molinier V."/>
            <person name="Miyauchi S."/>
            <person name="Poulain J."/>
            <person name="Riccioni C."/>
            <person name="Rubini A."/>
            <person name="Sitrit Y."/>
            <person name="Splivallo R."/>
            <person name="Traeger S."/>
            <person name="Wang M."/>
            <person name="Zifcakova L."/>
            <person name="Wipf D."/>
            <person name="Zambonelli A."/>
            <person name="Paolocci F."/>
            <person name="Nowrousian M."/>
            <person name="Ottonello S."/>
            <person name="Baldrian P."/>
            <person name="Spatafora J.W."/>
            <person name="Henrissat B."/>
            <person name="Nagy L.G."/>
            <person name="Aury J.M."/>
            <person name="Wincker P."/>
            <person name="Grigoriev I.V."/>
            <person name="Bonfante P."/>
            <person name="Martin F.M."/>
        </authorList>
    </citation>
    <scope>NUCLEOTIDE SEQUENCE [LARGE SCALE GENOMIC DNA]</scope>
    <source>
        <strain evidence="6 7">120613-1</strain>
    </source>
</reference>
<feature type="region of interest" description="Disordered" evidence="5">
    <location>
        <begin position="582"/>
        <end position="604"/>
    </location>
</feature>
<keyword evidence="1 4" id="KW-0378">Hydrolase</keyword>
<keyword evidence="3 4" id="KW-0443">Lipid metabolism</keyword>
<dbReference type="GO" id="GO:0003847">
    <property type="term" value="F:1-alkyl-2-acetylglycerophosphocholine esterase activity"/>
    <property type="evidence" value="ECO:0007669"/>
    <property type="project" value="UniProtKB-UniRule"/>
</dbReference>
<comment type="catalytic activity">
    <reaction evidence="4">
        <text>a 1-O-alkyl-2-acetyl-sn-glycero-3-phosphocholine + H2O = a 1-O-alkyl-sn-glycero-3-phosphocholine + acetate + H(+)</text>
        <dbReference type="Rhea" id="RHEA:17777"/>
        <dbReference type="ChEBI" id="CHEBI:15377"/>
        <dbReference type="ChEBI" id="CHEBI:15378"/>
        <dbReference type="ChEBI" id="CHEBI:30089"/>
        <dbReference type="ChEBI" id="CHEBI:30909"/>
        <dbReference type="ChEBI" id="CHEBI:36707"/>
        <dbReference type="EC" id="3.1.1.47"/>
    </reaction>
</comment>
<dbReference type="EC" id="3.1.1.47" evidence="4"/>
<dbReference type="PANTHER" id="PTHR10272:SF7">
    <property type="entry name" value="PHOSPHOLIPASE-RELATED"/>
    <property type="match status" value="1"/>
</dbReference>
<dbReference type="InterPro" id="IPR029058">
    <property type="entry name" value="AB_hydrolase_fold"/>
</dbReference>
<dbReference type="STRING" id="1336337.A0A3N4K1D0"/>
<dbReference type="GO" id="GO:0016042">
    <property type="term" value="P:lipid catabolic process"/>
    <property type="evidence" value="ECO:0007669"/>
    <property type="project" value="UniProtKB-KW"/>
</dbReference>